<keyword evidence="2" id="KW-0695">RNA-directed DNA polymerase</keyword>
<accession>A0A4C1UCW0</accession>
<evidence type="ECO:0000313" key="3">
    <source>
        <dbReference type="Proteomes" id="UP000299102"/>
    </source>
</evidence>
<name>A0A4C1UCW0_EUMVA</name>
<dbReference type="Proteomes" id="UP000299102">
    <property type="component" value="Unassembled WGS sequence"/>
</dbReference>
<dbReference type="OrthoDB" id="6614157at2759"/>
<gene>
    <name evidence="2" type="ORF">EVAR_9383_1</name>
</gene>
<keyword evidence="2" id="KW-0808">Transferase</keyword>
<comment type="caution">
    <text evidence="2">The sequence shown here is derived from an EMBL/GenBank/DDBJ whole genome shotgun (WGS) entry which is preliminary data.</text>
</comment>
<dbReference type="AlphaFoldDB" id="A0A4C1UCW0"/>
<keyword evidence="2" id="KW-0548">Nucleotidyltransferase</keyword>
<dbReference type="GO" id="GO:0003964">
    <property type="term" value="F:RNA-directed DNA polymerase activity"/>
    <property type="evidence" value="ECO:0007669"/>
    <property type="project" value="UniProtKB-KW"/>
</dbReference>
<organism evidence="2 3">
    <name type="scientific">Eumeta variegata</name>
    <name type="common">Bagworm moth</name>
    <name type="synonym">Eumeta japonica</name>
    <dbReference type="NCBI Taxonomy" id="151549"/>
    <lineage>
        <taxon>Eukaryota</taxon>
        <taxon>Metazoa</taxon>
        <taxon>Ecdysozoa</taxon>
        <taxon>Arthropoda</taxon>
        <taxon>Hexapoda</taxon>
        <taxon>Insecta</taxon>
        <taxon>Pterygota</taxon>
        <taxon>Neoptera</taxon>
        <taxon>Endopterygota</taxon>
        <taxon>Lepidoptera</taxon>
        <taxon>Glossata</taxon>
        <taxon>Ditrysia</taxon>
        <taxon>Tineoidea</taxon>
        <taxon>Psychidae</taxon>
        <taxon>Oiketicinae</taxon>
        <taxon>Eumeta</taxon>
    </lineage>
</organism>
<keyword evidence="3" id="KW-1185">Reference proteome</keyword>
<dbReference type="PANTHER" id="PTHR33332">
    <property type="entry name" value="REVERSE TRANSCRIPTASE DOMAIN-CONTAINING PROTEIN"/>
    <property type="match status" value="1"/>
</dbReference>
<proteinExistence type="predicted"/>
<evidence type="ECO:0000256" key="1">
    <source>
        <dbReference type="SAM" id="MobiDB-lite"/>
    </source>
</evidence>
<reference evidence="2 3" key="1">
    <citation type="journal article" date="2019" name="Commun. Biol.">
        <title>The bagworm genome reveals a unique fibroin gene that provides high tensile strength.</title>
        <authorList>
            <person name="Kono N."/>
            <person name="Nakamura H."/>
            <person name="Ohtoshi R."/>
            <person name="Tomita M."/>
            <person name="Numata K."/>
            <person name="Arakawa K."/>
        </authorList>
    </citation>
    <scope>NUCLEOTIDE SEQUENCE [LARGE SCALE GENOMIC DNA]</scope>
</reference>
<dbReference type="EMBL" id="BGZK01000160">
    <property type="protein sequence ID" value="GBP24285.1"/>
    <property type="molecule type" value="Genomic_DNA"/>
</dbReference>
<sequence length="619" mass="70283">MGPPDGGRPIPIRKITNWKECRPRLRKSTLQTSIAFPMTSRLQTRLTCHRCFTNHVRTVVEESEREVPASSDRRKFPPDILELIRAKTQLCAARAYPTPEYRSRARALQREVKARVREFRNESWSDLMEEIKPSHKAFWAVTKALKTEGYTPIPPLKKPDNSVAIDDAEIAECLADSIETQCSHAFPPHDIVHISRIEEEASTSQGNHATSCQLQTDQPPERSGQTIRKILKTRLSDHLLGKGLIIDEQFGFRPAHSCPQQVLRLVEYVSEGFETERSTVAVFDVAKAFDRQTDISHLGMSALTRQDVLSEQEFLKAPPSPSAVLAYTNDVPRPSSSGVQLALFADDTALFTEIGIGAPDSPSSLQRAIDELGQWFRKWRIEVNPTNQQPYNSSMVRLESTHCRQNTPNLKMLDAIIPWQRNYKYLGVTLDKNLHFRDHIERVRNTALFYKARLGAVLGRKSKLSRRNKRTIYKMCIRTVMTYASPVFAHAAQKHYIDYRDLELPTISKYMKDASKRFFDIAGSHPNAFHARRLTINRRIPPTLSVGHETVGLSVSQVIDLSSLLHPAAANRLRPGRREGNRPVTVSCDILCRDDPFQASSIAHVTRRRHSHVPSGRTR</sequence>
<protein>
    <submittedName>
        <fullName evidence="2">RNA-directed DNA polymerase from mobile element jockey</fullName>
    </submittedName>
</protein>
<feature type="compositionally biased region" description="Polar residues" evidence="1">
    <location>
        <begin position="202"/>
        <end position="223"/>
    </location>
</feature>
<evidence type="ECO:0000313" key="2">
    <source>
        <dbReference type="EMBL" id="GBP24285.1"/>
    </source>
</evidence>
<feature type="region of interest" description="Disordered" evidence="1">
    <location>
        <begin position="199"/>
        <end position="223"/>
    </location>
</feature>